<dbReference type="AlphaFoldDB" id="A0AAE0SXA6"/>
<dbReference type="GO" id="GO:0016020">
    <property type="term" value="C:membrane"/>
    <property type="evidence" value="ECO:0007669"/>
    <property type="project" value="UniProtKB-SubCell"/>
</dbReference>
<dbReference type="InterPro" id="IPR009038">
    <property type="entry name" value="GOLD_dom"/>
</dbReference>
<feature type="transmembrane region" description="Helical" evidence="9">
    <location>
        <begin position="224"/>
        <end position="244"/>
    </location>
</feature>
<proteinExistence type="inferred from homology"/>
<keyword evidence="6 9" id="KW-0472">Membrane</keyword>
<keyword evidence="12" id="KW-1185">Reference proteome</keyword>
<evidence type="ECO:0000256" key="7">
    <source>
        <dbReference type="ARBA" id="ARBA00037847"/>
    </source>
</evidence>
<comment type="subcellular location">
    <subcellularLocation>
        <location evidence="7">Endomembrane system</location>
        <topology evidence="7">Single-pass membrane protein</topology>
    </subcellularLocation>
    <subcellularLocation>
        <location evidence="1 8">Membrane</location>
        <topology evidence="1 8">Single-pass type I membrane protein</topology>
    </subcellularLocation>
</comment>
<feature type="domain" description="GOLD" evidence="10">
    <location>
        <begin position="78"/>
        <end position="160"/>
    </location>
</feature>
<name>A0AAE0SXA6_9BIVA</name>
<dbReference type="GO" id="GO:0012505">
    <property type="term" value="C:endomembrane system"/>
    <property type="evidence" value="ECO:0007669"/>
    <property type="project" value="UniProtKB-SubCell"/>
</dbReference>
<evidence type="ECO:0000256" key="6">
    <source>
        <dbReference type="ARBA" id="ARBA00023136"/>
    </source>
</evidence>
<reference evidence="11" key="2">
    <citation type="journal article" date="2021" name="Genome Biol. Evol.">
        <title>Developing a high-quality reference genome for a parasitic bivalve with doubly uniparental inheritance (Bivalvia: Unionida).</title>
        <authorList>
            <person name="Smith C.H."/>
        </authorList>
    </citation>
    <scope>NUCLEOTIDE SEQUENCE</scope>
    <source>
        <strain evidence="11">CHS0354</strain>
        <tissue evidence="11">Mantle</tissue>
    </source>
</reference>
<dbReference type="EMBL" id="JAEAOA010002091">
    <property type="protein sequence ID" value="KAK3599621.1"/>
    <property type="molecule type" value="Genomic_DNA"/>
</dbReference>
<gene>
    <name evidence="11" type="ORF">CHS0354_035864</name>
</gene>
<organism evidence="11 12">
    <name type="scientific">Potamilus streckersoni</name>
    <dbReference type="NCBI Taxonomy" id="2493646"/>
    <lineage>
        <taxon>Eukaryota</taxon>
        <taxon>Metazoa</taxon>
        <taxon>Spiralia</taxon>
        <taxon>Lophotrochozoa</taxon>
        <taxon>Mollusca</taxon>
        <taxon>Bivalvia</taxon>
        <taxon>Autobranchia</taxon>
        <taxon>Heteroconchia</taxon>
        <taxon>Palaeoheterodonta</taxon>
        <taxon>Unionida</taxon>
        <taxon>Unionoidea</taxon>
        <taxon>Unionidae</taxon>
        <taxon>Ambleminae</taxon>
        <taxon>Lampsilini</taxon>
        <taxon>Potamilus</taxon>
    </lineage>
</organism>
<keyword evidence="3 8" id="KW-0812">Transmembrane</keyword>
<dbReference type="SMART" id="SM01190">
    <property type="entry name" value="EMP24_GP25L"/>
    <property type="match status" value="1"/>
</dbReference>
<evidence type="ECO:0000259" key="10">
    <source>
        <dbReference type="PROSITE" id="PS50866"/>
    </source>
</evidence>
<feature type="non-terminal residue" evidence="11">
    <location>
        <position position="261"/>
    </location>
</feature>
<evidence type="ECO:0000256" key="1">
    <source>
        <dbReference type="ARBA" id="ARBA00004479"/>
    </source>
</evidence>
<evidence type="ECO:0000313" key="11">
    <source>
        <dbReference type="EMBL" id="KAK3599621.1"/>
    </source>
</evidence>
<dbReference type="SUPFAM" id="SSF101576">
    <property type="entry name" value="Supernatant protein factor (SPF), C-terminal domain"/>
    <property type="match status" value="1"/>
</dbReference>
<evidence type="ECO:0000256" key="2">
    <source>
        <dbReference type="ARBA" id="ARBA00007104"/>
    </source>
</evidence>
<dbReference type="InterPro" id="IPR015720">
    <property type="entry name" value="Emp24-like"/>
</dbReference>
<dbReference type="PANTHER" id="PTHR22811">
    <property type="entry name" value="TRANSMEMBRANE EMP24 DOMAIN-CONTAINING PROTEIN"/>
    <property type="match status" value="1"/>
</dbReference>
<dbReference type="InterPro" id="IPR036598">
    <property type="entry name" value="GOLD_dom_sf"/>
</dbReference>
<dbReference type="Pfam" id="PF01105">
    <property type="entry name" value="EMP24_GP25L"/>
    <property type="match status" value="1"/>
</dbReference>
<accession>A0AAE0SXA6</accession>
<reference evidence="11" key="3">
    <citation type="submission" date="2023-05" db="EMBL/GenBank/DDBJ databases">
        <authorList>
            <person name="Smith C.H."/>
        </authorList>
    </citation>
    <scope>NUCLEOTIDE SEQUENCE</scope>
    <source>
        <strain evidence="11">CHS0354</strain>
        <tissue evidence="11">Mantle</tissue>
    </source>
</reference>
<comment type="similarity">
    <text evidence="2 8">Belongs to the EMP24/GP25L family.</text>
</comment>
<evidence type="ECO:0000256" key="5">
    <source>
        <dbReference type="ARBA" id="ARBA00022989"/>
    </source>
</evidence>
<evidence type="ECO:0000313" key="12">
    <source>
        <dbReference type="Proteomes" id="UP001195483"/>
    </source>
</evidence>
<evidence type="ECO:0000256" key="4">
    <source>
        <dbReference type="ARBA" id="ARBA00022729"/>
    </source>
</evidence>
<keyword evidence="5 9" id="KW-1133">Transmembrane helix</keyword>
<evidence type="ECO:0000256" key="3">
    <source>
        <dbReference type="ARBA" id="ARBA00022692"/>
    </source>
</evidence>
<sequence>RRFTHHTQITIFDVETTTIINNMVKLTVSCVFKCLVCFLQFESFYSETVLGEETDEFDFDGLPGVQQEFKLEVGAGREECLYQKIRDGANLHVSYEVLRGGDRNVNVFLKSPNNMIIDSRINNPDGAFERAAAETGDYSICIDNTLSRFSSKLVYFYMVTYVTSEWEKYIKELDDVQVAVSSFTTSINSVEFSINEVLKYQAGTRMQLIKDWYLITGNNSYIQYWSILHCAIFITTSVFQVYFVRRLFRSTNVTPTAKPRA</sequence>
<keyword evidence="4" id="KW-0732">Signal</keyword>
<evidence type="ECO:0000256" key="8">
    <source>
        <dbReference type="RuleBase" id="RU003827"/>
    </source>
</evidence>
<protein>
    <recommendedName>
        <fullName evidence="10">GOLD domain-containing protein</fullName>
    </recommendedName>
</protein>
<dbReference type="PROSITE" id="PS50866">
    <property type="entry name" value="GOLD"/>
    <property type="match status" value="1"/>
</dbReference>
<reference evidence="11" key="1">
    <citation type="journal article" date="2021" name="Genome Biol. Evol.">
        <title>A High-Quality Reference Genome for a Parasitic Bivalve with Doubly Uniparental Inheritance (Bivalvia: Unionida).</title>
        <authorList>
            <person name="Smith C.H."/>
        </authorList>
    </citation>
    <scope>NUCLEOTIDE SEQUENCE</scope>
    <source>
        <strain evidence="11">CHS0354</strain>
    </source>
</reference>
<evidence type="ECO:0000256" key="9">
    <source>
        <dbReference type="SAM" id="Phobius"/>
    </source>
</evidence>
<comment type="caution">
    <text evidence="11">The sequence shown here is derived from an EMBL/GenBank/DDBJ whole genome shotgun (WGS) entry which is preliminary data.</text>
</comment>
<dbReference type="Proteomes" id="UP001195483">
    <property type="component" value="Unassembled WGS sequence"/>
</dbReference>